<evidence type="ECO:0000313" key="2">
    <source>
        <dbReference type="EMBL" id="MFD1911069.1"/>
    </source>
</evidence>
<dbReference type="RefSeq" id="WP_390259179.1">
    <property type="nucleotide sequence ID" value="NZ_JBHUGH010000002.1"/>
</dbReference>
<dbReference type="InterPro" id="IPR007820">
    <property type="entry name" value="AbrB_fam"/>
</dbReference>
<keyword evidence="1" id="KW-0812">Transmembrane</keyword>
<sequence>MNFLTRRRVITFAVAGAGTALFALLGLPLPFLFGPMTACLVAALAGLRLQGAGQVSVAARTILGVAVGASVTPELLGQLPQMAGTIALVPLYIALIGLVGVPFFRRVCGLDPVTSYYAAMPGGLQDMVIFGQEAGGDVRALSLIHATRVLIIVTIVPLILSAFYGVGLTNPIGAPVAETPIKEIAFMVIAALVGWKGGEKIGLFGASILGPMIVTAILSLADVIHVRPPAEAILTAQFFIGMGIGIYYVGITLRELRNIVAAGVAFVLLLAVLTAIFTEAVVLTGLGPPVESFLAFAPGGQAEMTVLAIVAGADLGFVIVHHLTRIILVITGAPVVARLILKREKDPGGGP</sequence>
<feature type="transmembrane region" description="Helical" evidence="1">
    <location>
        <begin position="82"/>
        <end position="104"/>
    </location>
</feature>
<organism evidence="2 3">
    <name type="scientific">Halodurantibacterium flavum</name>
    <dbReference type="NCBI Taxonomy" id="1382802"/>
    <lineage>
        <taxon>Bacteria</taxon>
        <taxon>Pseudomonadati</taxon>
        <taxon>Pseudomonadota</taxon>
        <taxon>Alphaproteobacteria</taxon>
        <taxon>Rhodobacterales</taxon>
        <taxon>Paracoccaceae</taxon>
        <taxon>Halodurantibacterium</taxon>
    </lineage>
</organism>
<evidence type="ECO:0000256" key="1">
    <source>
        <dbReference type="SAM" id="Phobius"/>
    </source>
</evidence>
<dbReference type="Pfam" id="PF05145">
    <property type="entry name" value="AbrB"/>
    <property type="match status" value="1"/>
</dbReference>
<gene>
    <name evidence="2" type="ORF">ACFSGJ_02435</name>
</gene>
<name>A0ABW4S0C5_9RHOB</name>
<dbReference type="Proteomes" id="UP001597353">
    <property type="component" value="Unassembled WGS sequence"/>
</dbReference>
<feature type="transmembrane region" description="Helical" evidence="1">
    <location>
        <begin position="260"/>
        <end position="286"/>
    </location>
</feature>
<reference evidence="3" key="1">
    <citation type="journal article" date="2019" name="Int. J. Syst. Evol. Microbiol.">
        <title>The Global Catalogue of Microorganisms (GCM) 10K type strain sequencing project: providing services to taxonomists for standard genome sequencing and annotation.</title>
        <authorList>
            <consortium name="The Broad Institute Genomics Platform"/>
            <consortium name="The Broad Institute Genome Sequencing Center for Infectious Disease"/>
            <person name="Wu L."/>
            <person name="Ma J."/>
        </authorList>
    </citation>
    <scope>NUCLEOTIDE SEQUENCE [LARGE SCALE GENOMIC DNA]</scope>
    <source>
        <strain evidence="3">CGMCC 4.7242</strain>
    </source>
</reference>
<dbReference type="PANTHER" id="PTHR38457:SF1">
    <property type="entry name" value="REGULATOR ABRB-RELATED"/>
    <property type="match status" value="1"/>
</dbReference>
<keyword evidence="3" id="KW-1185">Reference proteome</keyword>
<protein>
    <submittedName>
        <fullName evidence="2">AbrB family transcriptional regulator</fullName>
    </submittedName>
</protein>
<feature type="transmembrane region" description="Helical" evidence="1">
    <location>
        <begin position="306"/>
        <end position="336"/>
    </location>
</feature>
<dbReference type="InterPro" id="IPR006311">
    <property type="entry name" value="TAT_signal"/>
</dbReference>
<comment type="caution">
    <text evidence="2">The sequence shown here is derived from an EMBL/GenBank/DDBJ whole genome shotgun (WGS) entry which is preliminary data.</text>
</comment>
<dbReference type="PANTHER" id="PTHR38457">
    <property type="entry name" value="REGULATOR ABRB-RELATED"/>
    <property type="match status" value="1"/>
</dbReference>
<feature type="transmembrane region" description="Helical" evidence="1">
    <location>
        <begin position="9"/>
        <end position="27"/>
    </location>
</feature>
<accession>A0ABW4S0C5</accession>
<dbReference type="PROSITE" id="PS51318">
    <property type="entry name" value="TAT"/>
    <property type="match status" value="1"/>
</dbReference>
<keyword evidence="1" id="KW-0472">Membrane</keyword>
<keyword evidence="1" id="KW-1133">Transmembrane helix</keyword>
<feature type="transmembrane region" description="Helical" evidence="1">
    <location>
        <begin position="149"/>
        <end position="166"/>
    </location>
</feature>
<feature type="transmembrane region" description="Helical" evidence="1">
    <location>
        <begin position="172"/>
        <end position="194"/>
    </location>
</feature>
<dbReference type="PIRSF" id="PIRSF038991">
    <property type="entry name" value="Protein_AbrB"/>
    <property type="match status" value="1"/>
</dbReference>
<evidence type="ECO:0000313" key="3">
    <source>
        <dbReference type="Proteomes" id="UP001597353"/>
    </source>
</evidence>
<dbReference type="EMBL" id="JBHUGH010000002">
    <property type="protein sequence ID" value="MFD1911069.1"/>
    <property type="molecule type" value="Genomic_DNA"/>
</dbReference>
<feature type="transmembrane region" description="Helical" evidence="1">
    <location>
        <begin position="201"/>
        <end position="221"/>
    </location>
</feature>
<feature type="transmembrane region" description="Helical" evidence="1">
    <location>
        <begin position="233"/>
        <end position="253"/>
    </location>
</feature>
<proteinExistence type="predicted"/>